<protein>
    <submittedName>
        <fullName evidence="1">Uncharacterized protein</fullName>
    </submittedName>
</protein>
<dbReference type="Proteomes" id="UP000619545">
    <property type="component" value="Unassembled WGS sequence"/>
</dbReference>
<dbReference type="AlphaFoldDB" id="A0A832WK54"/>
<comment type="caution">
    <text evidence="1">The sequence shown here is derived from an EMBL/GenBank/DDBJ whole genome shotgun (WGS) entry which is preliminary data.</text>
</comment>
<organism evidence="1 2">
    <name type="scientific">Methanopyrus kandleri</name>
    <dbReference type="NCBI Taxonomy" id="2320"/>
    <lineage>
        <taxon>Archaea</taxon>
        <taxon>Methanobacteriati</taxon>
        <taxon>Methanobacteriota</taxon>
        <taxon>Methanomada group</taxon>
        <taxon>Methanopyri</taxon>
        <taxon>Methanopyrales</taxon>
        <taxon>Methanopyraceae</taxon>
        <taxon>Methanopyrus</taxon>
    </lineage>
</organism>
<evidence type="ECO:0000313" key="2">
    <source>
        <dbReference type="Proteomes" id="UP000619545"/>
    </source>
</evidence>
<sequence>MIRRGQNLEGPPGRYRRIGAVVRVGPYALFLTVRGPRPAPKKVRVDGIRCPLLREEPGLNVAVYAFEFPEIVKPDEIAEPELGEATLEAGDEYPCRIEDVDRNNLRITIPSYLPRPGDAGAPIVQNDRVVGMLASYWLNDMLGMGPRADVALREIVDYLRRRTRSSTA</sequence>
<evidence type="ECO:0000313" key="1">
    <source>
        <dbReference type="EMBL" id="HII69830.1"/>
    </source>
</evidence>
<proteinExistence type="predicted"/>
<dbReference type="GeneID" id="41583406"/>
<dbReference type="EMBL" id="DUJS01000002">
    <property type="protein sequence ID" value="HII69830.1"/>
    <property type="molecule type" value="Genomic_DNA"/>
</dbReference>
<reference evidence="1" key="1">
    <citation type="journal article" date="2020" name="bioRxiv">
        <title>A rank-normalized archaeal taxonomy based on genome phylogeny resolves widespread incomplete and uneven classifications.</title>
        <authorList>
            <person name="Rinke C."/>
            <person name="Chuvochina M."/>
            <person name="Mussig A.J."/>
            <person name="Chaumeil P.-A."/>
            <person name="Waite D.W."/>
            <person name="Whitman W.B."/>
            <person name="Parks D.H."/>
            <person name="Hugenholtz P."/>
        </authorList>
    </citation>
    <scope>NUCLEOTIDE SEQUENCE</scope>
    <source>
        <strain evidence="1">UBA8853</strain>
    </source>
</reference>
<accession>A0A832WK54</accession>
<name>A0A832WK54_9EURY</name>
<gene>
    <name evidence="1" type="ORF">HA336_01180</name>
</gene>
<dbReference type="RefSeq" id="WP_148679643.1">
    <property type="nucleotide sequence ID" value="NZ_DUJS01000002.1"/>
</dbReference>